<evidence type="ECO:0000313" key="2">
    <source>
        <dbReference type="Proteomes" id="UP000250321"/>
    </source>
</evidence>
<reference evidence="1 2" key="1">
    <citation type="submission" date="2018-02" db="EMBL/GenBank/DDBJ databases">
        <title>Draft genome of wild Prunus yedoensis var. nudiflora.</title>
        <authorList>
            <person name="Baek S."/>
            <person name="Kim J.-H."/>
            <person name="Choi K."/>
            <person name="Kim G.-B."/>
            <person name="Cho A."/>
            <person name="Jang H."/>
            <person name="Shin C.-H."/>
            <person name="Yu H.-J."/>
            <person name="Mun J.-H."/>
        </authorList>
    </citation>
    <scope>NUCLEOTIDE SEQUENCE [LARGE SCALE GENOMIC DNA]</scope>
    <source>
        <strain evidence="2">cv. Jeju island</strain>
        <tissue evidence="1">Leaf</tissue>
    </source>
</reference>
<proteinExistence type="predicted"/>
<keyword evidence="2" id="KW-1185">Reference proteome</keyword>
<dbReference type="EMBL" id="PJQY01002148">
    <property type="protein sequence ID" value="PQP96089.1"/>
    <property type="molecule type" value="Genomic_DNA"/>
</dbReference>
<protein>
    <submittedName>
        <fullName evidence="1">Uncharacterized protein</fullName>
    </submittedName>
</protein>
<comment type="caution">
    <text evidence="1">The sequence shown here is derived from an EMBL/GenBank/DDBJ whole genome shotgun (WGS) entry which is preliminary data.</text>
</comment>
<gene>
    <name evidence="1" type="ORF">Pyn_19447</name>
</gene>
<name>A0A314XTS2_PRUYE</name>
<dbReference type="Proteomes" id="UP000250321">
    <property type="component" value="Unassembled WGS sequence"/>
</dbReference>
<organism evidence="1 2">
    <name type="scientific">Prunus yedoensis var. nudiflora</name>
    <dbReference type="NCBI Taxonomy" id="2094558"/>
    <lineage>
        <taxon>Eukaryota</taxon>
        <taxon>Viridiplantae</taxon>
        <taxon>Streptophyta</taxon>
        <taxon>Embryophyta</taxon>
        <taxon>Tracheophyta</taxon>
        <taxon>Spermatophyta</taxon>
        <taxon>Magnoliopsida</taxon>
        <taxon>eudicotyledons</taxon>
        <taxon>Gunneridae</taxon>
        <taxon>Pentapetalae</taxon>
        <taxon>rosids</taxon>
        <taxon>fabids</taxon>
        <taxon>Rosales</taxon>
        <taxon>Rosaceae</taxon>
        <taxon>Amygdaloideae</taxon>
        <taxon>Amygdaleae</taxon>
        <taxon>Prunus</taxon>
    </lineage>
</organism>
<dbReference type="AlphaFoldDB" id="A0A314XTS2"/>
<sequence length="133" mass="15179">MAHAQVYNPHPSFDLSKERFLAMMISIIINQVKNLSKAWLRSNNSIDVFSPPPTGKIIFHDDFNHHISSRQLRICFQMQGCLKSWRVEEVTVVNPPWNQNQEGKLVITSLCMKPLYEASKTKGILTAIKIASL</sequence>
<accession>A0A314XTS2</accession>
<evidence type="ECO:0000313" key="1">
    <source>
        <dbReference type="EMBL" id="PQP96089.1"/>
    </source>
</evidence>